<dbReference type="SUPFAM" id="SSF51726">
    <property type="entry name" value="UROD/MetE-like"/>
    <property type="match status" value="2"/>
</dbReference>
<dbReference type="Proteomes" id="UP000030678">
    <property type="component" value="Unassembled WGS sequence"/>
</dbReference>
<feature type="binding site" evidence="13">
    <location>
        <position position="567"/>
    </location>
    <ligand>
        <name>5-methyltetrahydropteroyltri-L-glutamate</name>
        <dbReference type="ChEBI" id="CHEBI:58207"/>
    </ligand>
</feature>
<evidence type="ECO:0000313" key="19">
    <source>
        <dbReference type="EMBL" id="ETI22939.1"/>
    </source>
</evidence>
<dbReference type="GO" id="GO:0071265">
    <property type="term" value="P:L-methionine biosynthetic process"/>
    <property type="evidence" value="ECO:0007669"/>
    <property type="project" value="UniProtKB-ARBA"/>
</dbReference>
<evidence type="ECO:0000256" key="16">
    <source>
        <dbReference type="SAM" id="MobiDB-lite"/>
    </source>
</evidence>
<dbReference type="GO" id="GO:0003871">
    <property type="term" value="F:5-methyltetrahydropteroyltriglutamate-homocysteine S-methyltransferase activity"/>
    <property type="evidence" value="ECO:0007669"/>
    <property type="project" value="UniProtKB-EC"/>
</dbReference>
<dbReference type="Pfam" id="PF01717">
    <property type="entry name" value="Meth_synt_2"/>
    <property type="match status" value="1"/>
</dbReference>
<evidence type="ECO:0000256" key="9">
    <source>
        <dbReference type="ARBA" id="ARBA00022833"/>
    </source>
</evidence>
<dbReference type="FunFam" id="3.20.20.210:FF:000003">
    <property type="entry name" value="5-methyltetrahydropteroyltriglutamate--homocysteine methyltransferase"/>
    <property type="match status" value="1"/>
</dbReference>
<feature type="binding site" evidence="13">
    <location>
        <position position="490"/>
    </location>
    <ligand>
        <name>L-methionine</name>
        <dbReference type="ChEBI" id="CHEBI:57844"/>
    </ligand>
</feature>
<dbReference type="GO" id="GO:0032259">
    <property type="term" value="P:methylation"/>
    <property type="evidence" value="ECO:0007669"/>
    <property type="project" value="UniProtKB-KW"/>
</dbReference>
<feature type="binding site" evidence="14">
    <location>
        <position position="648"/>
    </location>
    <ligand>
        <name>Zn(2+)</name>
        <dbReference type="ChEBI" id="CHEBI:29105"/>
        <label>1</label>
        <note>catalytic</note>
    </ligand>
</feature>
<keyword evidence="10" id="KW-0486">Methionine biosynthesis</keyword>
<dbReference type="FunFam" id="3.20.20.210:FF:000002">
    <property type="entry name" value="5-methyltetrahydropteroyltriglutamate--homocysteine methyltransferase"/>
    <property type="match status" value="1"/>
</dbReference>
<feature type="domain" description="Cobalamin-independent methionine synthase MetE C-terminal/archaeal" evidence="17">
    <location>
        <begin position="432"/>
        <end position="755"/>
    </location>
</feature>
<dbReference type="Gene3D" id="3.20.20.210">
    <property type="match status" value="2"/>
</dbReference>
<evidence type="ECO:0000313" key="20">
    <source>
        <dbReference type="Proteomes" id="UP000030678"/>
    </source>
</evidence>
<feature type="binding site" evidence="13">
    <location>
        <begin position="437"/>
        <end position="439"/>
    </location>
    <ligand>
        <name>L-methionine</name>
        <dbReference type="ChEBI" id="CHEBI:57844"/>
    </ligand>
</feature>
<dbReference type="InterPro" id="IPR002629">
    <property type="entry name" value="Met_Synth_C/arc"/>
</dbReference>
<dbReference type="CDD" id="cd03312">
    <property type="entry name" value="CIMS_N_terminal_like"/>
    <property type="match status" value="1"/>
</dbReference>
<dbReference type="InterPro" id="IPR006276">
    <property type="entry name" value="Cobalamin-indep_Met_synthase"/>
</dbReference>
<dbReference type="InterPro" id="IPR038071">
    <property type="entry name" value="UROD/MetE-like_sf"/>
</dbReference>
<evidence type="ECO:0000256" key="2">
    <source>
        <dbReference type="ARBA" id="ARBA00004681"/>
    </source>
</evidence>
<accession>V9D7Q3</accession>
<dbReference type="CDD" id="cd03311">
    <property type="entry name" value="CIMS_C_terminal_like"/>
    <property type="match status" value="1"/>
</dbReference>
<evidence type="ECO:0000256" key="12">
    <source>
        <dbReference type="ARBA" id="ARBA00031314"/>
    </source>
</evidence>
<dbReference type="RefSeq" id="XP_008727294.1">
    <property type="nucleotide sequence ID" value="XM_008729072.1"/>
</dbReference>
<feature type="domain" description="Cobalamin-independent methionine synthase MetE N-terminal" evidence="18">
    <location>
        <begin position="1"/>
        <end position="314"/>
    </location>
</feature>
<keyword evidence="9 14" id="KW-0862">Zinc</keyword>
<dbReference type="PIRSF" id="PIRSF000382">
    <property type="entry name" value="MeTrfase_B12_ind"/>
    <property type="match status" value="1"/>
</dbReference>
<comment type="similarity">
    <text evidence="3">Belongs to the vitamin-B12 independent methionine synthase family.</text>
</comment>
<comment type="pathway">
    <text evidence="2">Amino-acid biosynthesis; L-methionine biosynthesis via de novo pathway; L-methionine from L-homocysteine (MetE route): step 1/1.</text>
</comment>
<dbReference type="OrthoDB" id="1053771at2759"/>
<evidence type="ECO:0000256" key="10">
    <source>
        <dbReference type="ARBA" id="ARBA00023167"/>
    </source>
</evidence>
<gene>
    <name evidence="19" type="ORF">G647_04733</name>
</gene>
<feature type="binding site" evidence="14">
    <location>
        <position position="672"/>
    </location>
    <ligand>
        <name>Zn(2+)</name>
        <dbReference type="ChEBI" id="CHEBI:29105"/>
        <label>1</label>
        <note>catalytic</note>
    </ligand>
</feature>
<dbReference type="GO" id="GO:0008270">
    <property type="term" value="F:zinc ion binding"/>
    <property type="evidence" value="ECO:0007669"/>
    <property type="project" value="InterPro"/>
</dbReference>
<dbReference type="EMBL" id="KB822705">
    <property type="protein sequence ID" value="ETI22939.1"/>
    <property type="molecule type" value="Genomic_DNA"/>
</dbReference>
<evidence type="ECO:0000256" key="14">
    <source>
        <dbReference type="PIRSR" id="PIRSR000382-2"/>
    </source>
</evidence>
<evidence type="ECO:0000259" key="18">
    <source>
        <dbReference type="Pfam" id="PF08267"/>
    </source>
</evidence>
<evidence type="ECO:0000256" key="8">
    <source>
        <dbReference type="ARBA" id="ARBA00022723"/>
    </source>
</evidence>
<comment type="function">
    <text evidence="1">Catalyzes the transfer of a methyl group from 5-methyltetrahydrofolate to homocysteine resulting in methionine formation.</text>
</comment>
<keyword evidence="6" id="KW-0028">Amino-acid biosynthesis</keyword>
<evidence type="ECO:0000256" key="5">
    <source>
        <dbReference type="ARBA" id="ARBA00022603"/>
    </source>
</evidence>
<name>V9D7Q3_9EURO</name>
<dbReference type="HOGENOM" id="CLU_013175_0_0_1"/>
<protein>
    <recommendedName>
        <fullName evidence="4">5-methyltetrahydropteroyltriglutamate--homocysteine S-methyltransferase</fullName>
        <ecNumber evidence="4">2.1.1.14</ecNumber>
    </recommendedName>
    <alternativeName>
        <fullName evidence="12">Cobalamin-independent methionine synthase</fullName>
    </alternativeName>
    <alternativeName>
        <fullName evidence="11">Methionine synthase, vitamin-B12 independent isozyme</fullName>
    </alternativeName>
</protein>
<evidence type="ECO:0000256" key="1">
    <source>
        <dbReference type="ARBA" id="ARBA00002777"/>
    </source>
</evidence>
<reference evidence="19 20" key="1">
    <citation type="submission" date="2013-03" db="EMBL/GenBank/DDBJ databases">
        <title>The Genome Sequence of Cladophialophora carrionii CBS 160.54.</title>
        <authorList>
            <consortium name="The Broad Institute Genomics Platform"/>
            <person name="Cuomo C."/>
            <person name="de Hoog S."/>
            <person name="Gorbushina A."/>
            <person name="Walker B."/>
            <person name="Young S.K."/>
            <person name="Zeng Q."/>
            <person name="Gargeya S."/>
            <person name="Fitzgerald M."/>
            <person name="Haas B."/>
            <person name="Abouelleil A."/>
            <person name="Allen A.W."/>
            <person name="Alvarado L."/>
            <person name="Arachchi H.M."/>
            <person name="Berlin A.M."/>
            <person name="Chapman S.B."/>
            <person name="Gainer-Dewar J."/>
            <person name="Goldberg J."/>
            <person name="Griggs A."/>
            <person name="Gujja S."/>
            <person name="Hansen M."/>
            <person name="Howarth C."/>
            <person name="Imamovic A."/>
            <person name="Ireland A."/>
            <person name="Larimer J."/>
            <person name="McCowan C."/>
            <person name="Murphy C."/>
            <person name="Pearson M."/>
            <person name="Poon T.W."/>
            <person name="Priest M."/>
            <person name="Roberts A."/>
            <person name="Saif S."/>
            <person name="Shea T."/>
            <person name="Sisk P."/>
            <person name="Sykes S."/>
            <person name="Wortman J."/>
            <person name="Nusbaum C."/>
            <person name="Birren B."/>
        </authorList>
    </citation>
    <scope>NUCLEOTIDE SEQUENCE [LARGE SCALE GENOMIC DNA]</scope>
    <source>
        <strain evidence="19 20">CBS 160.54</strain>
    </source>
</reference>
<dbReference type="GeneID" id="19983226"/>
<evidence type="ECO:0000256" key="15">
    <source>
        <dbReference type="PIRSR" id="PIRSR000382-3"/>
    </source>
</evidence>
<evidence type="ECO:0000256" key="11">
    <source>
        <dbReference type="ARBA" id="ARBA00030765"/>
    </source>
</evidence>
<sequence>MGVNRDLKKATEAYWAGKLSQDELLAEGKRLRLEHWKIQKDAGIDIIPSNDFAFYDQVLDHIQLFGVVPERYTKYNLAPIDEYFAMGRGLQKPATDSSPAVDVPSLEMVKWFDSNYHYVKPTLQDNQTFKLSSKPKPVAEFLEAKEAGINTRPVILGPVSFLYLGKADRGQTIEPISALDKLLPLYEDLLKQLKGAGAETVQIDEPVLVFDLPKRVKDAFKPAYEKLGGLGSSAPKIVLATYFGDIVHNIDVLESLKNLYAIHVDLVRNPEQLETVASALGPQQVLSAGVVDGRNIWKTNFKRAIELVENAIQKLGKDRVIVASSSSLLHTPHTLASEKKLDPEIADWFSFAVEKAKEINIIAKAVTDGPASVREALEANAKSMQARASSSRTNDQAVKERQSKVNAEMHNRKSPFPERIAQQQKRLNLPLFPTTTIGSFPQTKEIRIQRNRFTKGEITAEEYEKFIEKEIQDVIKIQDELDLDVYVHGEPERNDMVQYFGERLNGYAFTTNGWVQSYGSRCVRPPIVVGDISRPAPMTVKESKYAASISGKPMKGMLTGPITCLRWSFPRDDVHQSVQAQQLALALRDEVVDLEKAGVYVIQVDEPALREGLPLRTGKERQDYLKWAVDAFRLATAGVEDGTQIHSHFCYSEFQDFFYAIAALDADVLSIENSKSDAKLLKVFVDEAYPRHIGPGVYDIHSPRVPSEKEIHDRIAEMLQYLKPEQLWIDPDCGLKTRQWKETKAALTNMVNAAKSFRSQYVTAQ</sequence>
<feature type="binding site" evidence="14">
    <location>
        <position position="733"/>
    </location>
    <ligand>
        <name>Zn(2+)</name>
        <dbReference type="ChEBI" id="CHEBI:29105"/>
        <label>1</label>
        <note>catalytic</note>
    </ligand>
</feature>
<dbReference type="NCBIfam" id="TIGR01371">
    <property type="entry name" value="met_syn_B12ind"/>
    <property type="match status" value="1"/>
</dbReference>
<dbReference type="InterPro" id="IPR013215">
    <property type="entry name" value="Cbl-indep_Met_Synth_N"/>
</dbReference>
<feature type="compositionally biased region" description="Basic and acidic residues" evidence="16">
    <location>
        <begin position="397"/>
        <end position="411"/>
    </location>
</feature>
<organism evidence="19 20">
    <name type="scientific">Cladophialophora carrionii CBS 160.54</name>
    <dbReference type="NCBI Taxonomy" id="1279043"/>
    <lineage>
        <taxon>Eukaryota</taxon>
        <taxon>Fungi</taxon>
        <taxon>Dikarya</taxon>
        <taxon>Ascomycota</taxon>
        <taxon>Pezizomycotina</taxon>
        <taxon>Eurotiomycetes</taxon>
        <taxon>Chaetothyriomycetidae</taxon>
        <taxon>Chaetothyriales</taxon>
        <taxon>Herpotrichiellaceae</taxon>
        <taxon>Cladophialophora</taxon>
    </lineage>
</organism>
<evidence type="ECO:0000256" key="6">
    <source>
        <dbReference type="ARBA" id="ARBA00022605"/>
    </source>
</evidence>
<evidence type="ECO:0000256" key="7">
    <source>
        <dbReference type="ARBA" id="ARBA00022679"/>
    </source>
</evidence>
<evidence type="ECO:0000256" key="13">
    <source>
        <dbReference type="PIRSR" id="PIRSR000382-1"/>
    </source>
</evidence>
<comment type="cofactor">
    <cofactor evidence="14">
        <name>Zn(2+)</name>
        <dbReference type="ChEBI" id="CHEBI:29105"/>
    </cofactor>
    <text evidence="14">Binds 2 Zn(2+) ions per subunit.</text>
</comment>
<dbReference type="HAMAP" id="MF_00172">
    <property type="entry name" value="Meth_synth"/>
    <property type="match status" value="1"/>
</dbReference>
<evidence type="ECO:0000256" key="3">
    <source>
        <dbReference type="ARBA" id="ARBA00009553"/>
    </source>
</evidence>
<evidence type="ECO:0000256" key="4">
    <source>
        <dbReference type="ARBA" id="ARBA00012034"/>
    </source>
</evidence>
<dbReference type="UniPathway" id="UPA00051">
    <property type="reaction ID" value="UER00082"/>
</dbReference>
<proteinExistence type="inferred from homology"/>
<feature type="binding site" evidence="13">
    <location>
        <position position="115"/>
    </location>
    <ligand>
        <name>5-methyltetrahydropteroyltri-L-glutamate</name>
        <dbReference type="ChEBI" id="CHEBI:58207"/>
    </ligand>
</feature>
<dbReference type="AlphaFoldDB" id="V9D7Q3"/>
<feature type="compositionally biased region" description="Polar residues" evidence="16">
    <location>
        <begin position="382"/>
        <end position="396"/>
    </location>
</feature>
<feature type="binding site" evidence="14">
    <location>
        <position position="650"/>
    </location>
    <ligand>
        <name>Zn(2+)</name>
        <dbReference type="ChEBI" id="CHEBI:29105"/>
        <label>1</label>
        <note>catalytic</note>
    </ligand>
</feature>
<dbReference type="PANTHER" id="PTHR30519">
    <property type="entry name" value="5-METHYLTETRAHYDROPTEROYLTRIGLUTAMATE--HOMOCYSTEINE METHYLTRANSFERASE"/>
    <property type="match status" value="1"/>
</dbReference>
<keyword evidence="8 14" id="KW-0479">Metal-binding</keyword>
<feature type="active site" description="Proton donor" evidence="15">
    <location>
        <position position="701"/>
    </location>
</feature>
<dbReference type="NCBIfam" id="NF003556">
    <property type="entry name" value="PRK05222.1"/>
    <property type="match status" value="1"/>
</dbReference>
<feature type="binding site" evidence="13">
    <location>
        <begin position="521"/>
        <end position="522"/>
    </location>
    <ligand>
        <name>5-methyltetrahydropteroyltri-L-glutamate</name>
        <dbReference type="ChEBI" id="CHEBI:58207"/>
    </ligand>
</feature>
<feature type="binding site" evidence="13">
    <location>
        <position position="8"/>
    </location>
    <ligand>
        <name>5-methyltetrahydropteroyltri-L-glutamate</name>
        <dbReference type="ChEBI" id="CHEBI:58207"/>
    </ligand>
</feature>
<keyword evidence="5 19" id="KW-0489">Methyltransferase</keyword>
<feature type="binding site" evidence="13">
    <location>
        <position position="605"/>
    </location>
    <ligand>
        <name>L-methionine</name>
        <dbReference type="ChEBI" id="CHEBI:57844"/>
    </ligand>
</feature>
<dbReference type="Pfam" id="PF08267">
    <property type="entry name" value="Meth_synt_1"/>
    <property type="match status" value="1"/>
</dbReference>
<dbReference type="VEuPathDB" id="FungiDB:G647_04733"/>
<keyword evidence="7 19" id="KW-0808">Transferase</keyword>
<evidence type="ECO:0000259" key="17">
    <source>
        <dbReference type="Pfam" id="PF01717"/>
    </source>
</evidence>
<dbReference type="EC" id="2.1.1.14" evidence="4"/>
<feature type="region of interest" description="Disordered" evidence="16">
    <location>
        <begin position="382"/>
        <end position="411"/>
    </location>
</feature>